<dbReference type="InterPro" id="IPR013702">
    <property type="entry name" value="FIST_domain_N"/>
</dbReference>
<evidence type="ECO:0000313" key="3">
    <source>
        <dbReference type="EMBL" id="GAA4862984.1"/>
    </source>
</evidence>
<organism evidence="3 4">
    <name type="scientific">Luteimonas vadosa</name>
    <dbReference type="NCBI Taxonomy" id="1165507"/>
    <lineage>
        <taxon>Bacteria</taxon>
        <taxon>Pseudomonadati</taxon>
        <taxon>Pseudomonadota</taxon>
        <taxon>Gammaproteobacteria</taxon>
        <taxon>Lysobacterales</taxon>
        <taxon>Lysobacteraceae</taxon>
        <taxon>Luteimonas</taxon>
    </lineage>
</organism>
<evidence type="ECO:0000259" key="2">
    <source>
        <dbReference type="SMART" id="SM01204"/>
    </source>
</evidence>
<feature type="domain" description="FIST C-domain" evidence="2">
    <location>
        <begin position="245"/>
        <end position="385"/>
    </location>
</feature>
<accession>A0ABP9E0M5</accession>
<dbReference type="Pfam" id="PF10442">
    <property type="entry name" value="FIST_C"/>
    <property type="match status" value="1"/>
</dbReference>
<dbReference type="EMBL" id="BAABJY010000002">
    <property type="protein sequence ID" value="GAA4862984.1"/>
    <property type="molecule type" value="Genomic_DNA"/>
</dbReference>
<comment type="caution">
    <text evidence="3">The sequence shown here is derived from an EMBL/GenBank/DDBJ whole genome shotgun (WGS) entry which is preliminary data.</text>
</comment>
<keyword evidence="4" id="KW-1185">Reference proteome</keyword>
<proteinExistence type="predicted"/>
<dbReference type="Proteomes" id="UP001501323">
    <property type="component" value="Unassembled WGS sequence"/>
</dbReference>
<gene>
    <name evidence="3" type="ORF">GCM10023332_13870</name>
</gene>
<evidence type="ECO:0000259" key="1">
    <source>
        <dbReference type="SMART" id="SM00897"/>
    </source>
</evidence>
<dbReference type="PANTHER" id="PTHR40252">
    <property type="entry name" value="BLR0328 PROTEIN"/>
    <property type="match status" value="1"/>
</dbReference>
<reference evidence="4" key="1">
    <citation type="journal article" date="2019" name="Int. J. Syst. Evol. Microbiol.">
        <title>The Global Catalogue of Microorganisms (GCM) 10K type strain sequencing project: providing services to taxonomists for standard genome sequencing and annotation.</title>
        <authorList>
            <consortium name="The Broad Institute Genomics Platform"/>
            <consortium name="The Broad Institute Genome Sequencing Center for Infectious Disease"/>
            <person name="Wu L."/>
            <person name="Ma J."/>
        </authorList>
    </citation>
    <scope>NUCLEOTIDE SEQUENCE [LARGE SCALE GENOMIC DNA]</scope>
    <source>
        <strain evidence="4">JCM 18392</strain>
    </source>
</reference>
<sequence length="404" mass="42159">MREGDLKLSRLTQGIPDAMTEVAAVHTTEQDAAAAARDLGQQVTRQLDGAPDALILFASSAFDFSVLLEGLQAACSPVLLVGSSSAGEFTHGTAGTGTASALAIRSQHLKFSVGVGHGISRDGRAAARELVSGFQGLDGEHPYRAALVMSDALAGHAEALVEELTLRTSGRYVLAGGGAGDDARFLRTHVFHGTQAHTDAAVALEILSDKPIGVGVGHGWQPASAPLRATEVDGMRLVGLNGQPAVEAFEAHAREQGQAFDHADPLPYFLHNILGIDTGEGYRLRVPLAVHEDGSITCAAEIPEHARVHIMSSSSESAALAAARATESAVAALDGHAPGAAMFFDCVATRLRLGAQFEFELDEVVERLGDAQMVGCNTYGQIARAEGQFSGFHNCTAVVLVIAR</sequence>
<feature type="domain" description="FIST" evidence="1">
    <location>
        <begin position="50"/>
        <end position="244"/>
    </location>
</feature>
<protein>
    <submittedName>
        <fullName evidence="3">FIST N-terminal domain-containing protein</fullName>
    </submittedName>
</protein>
<dbReference type="SMART" id="SM00897">
    <property type="entry name" value="FIST"/>
    <property type="match status" value="1"/>
</dbReference>
<dbReference type="InterPro" id="IPR019494">
    <property type="entry name" value="FIST_C"/>
</dbReference>
<dbReference type="SMART" id="SM01204">
    <property type="entry name" value="FIST_C"/>
    <property type="match status" value="1"/>
</dbReference>
<dbReference type="PANTHER" id="PTHR40252:SF2">
    <property type="entry name" value="BLR0328 PROTEIN"/>
    <property type="match status" value="1"/>
</dbReference>
<evidence type="ECO:0000313" key="4">
    <source>
        <dbReference type="Proteomes" id="UP001501323"/>
    </source>
</evidence>
<name>A0ABP9E0M5_9GAMM</name>
<dbReference type="Pfam" id="PF08495">
    <property type="entry name" value="FIST"/>
    <property type="match status" value="1"/>
</dbReference>